<feature type="domain" description="Glycosyl transferase family 1" evidence="1">
    <location>
        <begin position="171"/>
        <end position="315"/>
    </location>
</feature>
<gene>
    <name evidence="2" type="ORF">METZ01_LOCUS244705</name>
</gene>
<proteinExistence type="predicted"/>
<protein>
    <recommendedName>
        <fullName evidence="1">Glycosyl transferase family 1 domain-containing protein</fullName>
    </recommendedName>
</protein>
<dbReference type="InterPro" id="IPR001296">
    <property type="entry name" value="Glyco_trans_1"/>
</dbReference>
<organism evidence="2">
    <name type="scientific">marine metagenome</name>
    <dbReference type="NCBI Taxonomy" id="408172"/>
    <lineage>
        <taxon>unclassified sequences</taxon>
        <taxon>metagenomes</taxon>
        <taxon>ecological metagenomes</taxon>
    </lineage>
</organism>
<accession>A0A382HZG5</accession>
<dbReference type="PANTHER" id="PTHR45947">
    <property type="entry name" value="SULFOQUINOVOSYL TRANSFERASE SQD2"/>
    <property type="match status" value="1"/>
</dbReference>
<dbReference type="AlphaFoldDB" id="A0A382HZG5"/>
<dbReference type="PANTHER" id="PTHR45947:SF3">
    <property type="entry name" value="SULFOQUINOVOSYL TRANSFERASE SQD2"/>
    <property type="match status" value="1"/>
</dbReference>
<name>A0A382HZG5_9ZZZZ</name>
<feature type="non-terminal residue" evidence="2">
    <location>
        <position position="317"/>
    </location>
</feature>
<sequence>MRLSHFFTYYRTLGGVQSILKRHHAADAKRGHEPAFLFAFESDDFDEPNVTGLGFGGGHSISSMRTRFANHSSRFTDSVAICHNMWGLQFLADLMPAERRVGLLHSDWTGLRPFLETQRGLLDGVLCVSNALVELVSGCLPDLTKSNRVKLIPYPVDGLRAMPERAPLAGRTVVIGWVGRMQTEQKRVERLPGLAKALESAGIDFRFELLGDGPRQAWLKQQLPSDRTVFHGRKSGDEYWAVLRRWDFITSVSDYEGLPISMLEAFSAGVLPICPAIGSGGDEYSAQLGNEFVWEAFDFGQAAAKLKSILAKPESAI</sequence>
<evidence type="ECO:0000313" key="2">
    <source>
        <dbReference type="EMBL" id="SVB91851.1"/>
    </source>
</evidence>
<dbReference type="SUPFAM" id="SSF53756">
    <property type="entry name" value="UDP-Glycosyltransferase/glycogen phosphorylase"/>
    <property type="match status" value="1"/>
</dbReference>
<dbReference type="EMBL" id="UINC01063820">
    <property type="protein sequence ID" value="SVB91851.1"/>
    <property type="molecule type" value="Genomic_DNA"/>
</dbReference>
<dbReference type="Pfam" id="PF00534">
    <property type="entry name" value="Glycos_transf_1"/>
    <property type="match status" value="1"/>
</dbReference>
<reference evidence="2" key="1">
    <citation type="submission" date="2018-05" db="EMBL/GenBank/DDBJ databases">
        <authorList>
            <person name="Lanie J.A."/>
            <person name="Ng W.-L."/>
            <person name="Kazmierczak K.M."/>
            <person name="Andrzejewski T.M."/>
            <person name="Davidsen T.M."/>
            <person name="Wayne K.J."/>
            <person name="Tettelin H."/>
            <person name="Glass J.I."/>
            <person name="Rusch D."/>
            <person name="Podicherti R."/>
            <person name="Tsui H.-C.T."/>
            <person name="Winkler M.E."/>
        </authorList>
    </citation>
    <scope>NUCLEOTIDE SEQUENCE</scope>
</reference>
<dbReference type="CDD" id="cd03801">
    <property type="entry name" value="GT4_PimA-like"/>
    <property type="match status" value="1"/>
</dbReference>
<dbReference type="GO" id="GO:0016757">
    <property type="term" value="F:glycosyltransferase activity"/>
    <property type="evidence" value="ECO:0007669"/>
    <property type="project" value="InterPro"/>
</dbReference>
<dbReference type="Gene3D" id="3.40.50.2000">
    <property type="entry name" value="Glycogen Phosphorylase B"/>
    <property type="match status" value="1"/>
</dbReference>
<dbReference type="InterPro" id="IPR050194">
    <property type="entry name" value="Glycosyltransferase_grp1"/>
</dbReference>
<evidence type="ECO:0000259" key="1">
    <source>
        <dbReference type="Pfam" id="PF00534"/>
    </source>
</evidence>